<name>A0A016T7R7_9BILA</name>
<keyword evidence="2" id="KW-1185">Reference proteome</keyword>
<dbReference type="PANTHER" id="PTHR21301">
    <property type="entry name" value="REVERSE TRANSCRIPTASE"/>
    <property type="match status" value="1"/>
</dbReference>
<accession>A0A016T7R7</accession>
<evidence type="ECO:0008006" key="3">
    <source>
        <dbReference type="Google" id="ProtNLM"/>
    </source>
</evidence>
<protein>
    <recommendedName>
        <fullName evidence="3">Reverse transcriptase domain-containing protein</fullName>
    </recommendedName>
</protein>
<evidence type="ECO:0000313" key="1">
    <source>
        <dbReference type="EMBL" id="EYB98644.1"/>
    </source>
</evidence>
<dbReference type="AlphaFoldDB" id="A0A016T7R7"/>
<dbReference type="OrthoDB" id="8042232at2759"/>
<dbReference type="PANTHER" id="PTHR21301:SF10">
    <property type="entry name" value="REVERSE TRANSCRIPTASE DOMAIN-CONTAINING PROTEIN"/>
    <property type="match status" value="1"/>
</dbReference>
<organism evidence="1 2">
    <name type="scientific">Ancylostoma ceylanicum</name>
    <dbReference type="NCBI Taxonomy" id="53326"/>
    <lineage>
        <taxon>Eukaryota</taxon>
        <taxon>Metazoa</taxon>
        <taxon>Ecdysozoa</taxon>
        <taxon>Nematoda</taxon>
        <taxon>Chromadorea</taxon>
        <taxon>Rhabditida</taxon>
        <taxon>Rhabditina</taxon>
        <taxon>Rhabditomorpha</taxon>
        <taxon>Strongyloidea</taxon>
        <taxon>Ancylostomatidae</taxon>
        <taxon>Ancylostomatinae</taxon>
        <taxon>Ancylostoma</taxon>
    </lineage>
</organism>
<dbReference type="EMBL" id="JARK01001465">
    <property type="protein sequence ID" value="EYB98644.1"/>
    <property type="molecule type" value="Genomic_DNA"/>
</dbReference>
<comment type="caution">
    <text evidence="1">The sequence shown here is derived from an EMBL/GenBank/DDBJ whole genome shotgun (WGS) entry which is preliminary data.</text>
</comment>
<gene>
    <name evidence="1" type="primary">Acey_s0129.g1476</name>
    <name evidence="1" type="ORF">Y032_0129g1476</name>
</gene>
<reference evidence="2" key="1">
    <citation type="journal article" date="2015" name="Nat. Genet.">
        <title>The genome and transcriptome of the zoonotic hookworm Ancylostoma ceylanicum identify infection-specific gene families.</title>
        <authorList>
            <person name="Schwarz E.M."/>
            <person name="Hu Y."/>
            <person name="Antoshechkin I."/>
            <person name="Miller M.M."/>
            <person name="Sternberg P.W."/>
            <person name="Aroian R.V."/>
        </authorList>
    </citation>
    <scope>NUCLEOTIDE SEQUENCE</scope>
    <source>
        <strain evidence="2">HY135</strain>
    </source>
</reference>
<sequence length="168" mass="18756">MTLTSGILPYKRYIDDVFVMGTTEVEVEILFEKLNSFDPDVSFTMERPDDDGYLPFLNTKVRFNGGQKEHLWHKKAVSANILVHARTTHPHFIKANVVRNLIRTKGKLCTGMDSTVQMTVARTLEENGYSGNPATIATWLPQSTPDGIPLILPCVGDRPARAVNKAVK</sequence>
<proteinExistence type="predicted"/>
<dbReference type="Proteomes" id="UP000024635">
    <property type="component" value="Unassembled WGS sequence"/>
</dbReference>
<evidence type="ECO:0000313" key="2">
    <source>
        <dbReference type="Proteomes" id="UP000024635"/>
    </source>
</evidence>